<dbReference type="Gene3D" id="3.30.2060.10">
    <property type="entry name" value="Penicillin-binding protein 1b domain"/>
    <property type="match status" value="1"/>
</dbReference>
<dbReference type="GO" id="GO:0005737">
    <property type="term" value="C:cytoplasm"/>
    <property type="evidence" value="ECO:0007669"/>
    <property type="project" value="UniProtKB-SubCell"/>
</dbReference>
<dbReference type="InterPro" id="IPR036101">
    <property type="entry name" value="CarD-like/TRCF_RID_sf"/>
</dbReference>
<keyword evidence="2 13" id="KW-0963">Cytoplasm</keyword>
<dbReference type="Gene3D" id="3.90.1150.50">
    <property type="entry name" value="Transcription-repair-coupling factor, D7 domain"/>
    <property type="match status" value="1"/>
</dbReference>
<keyword evidence="17" id="KW-1185">Reference proteome</keyword>
<protein>
    <recommendedName>
        <fullName evidence="12 13">Transcription-repair-coupling factor</fullName>
        <shortName evidence="13">TRCF</shortName>
        <ecNumber evidence="13">3.6.4.-</ecNumber>
    </recommendedName>
</protein>
<keyword evidence="9 13" id="KW-0234">DNA repair</keyword>
<dbReference type="PROSITE" id="PS51192">
    <property type="entry name" value="HELICASE_ATP_BIND_1"/>
    <property type="match status" value="1"/>
</dbReference>
<comment type="similarity">
    <text evidence="10 13">In the N-terminal section; belongs to the UvrB family.</text>
</comment>
<dbReference type="GO" id="GO:0003678">
    <property type="term" value="F:DNA helicase activity"/>
    <property type="evidence" value="ECO:0007669"/>
    <property type="project" value="TreeGrafter"/>
</dbReference>
<dbReference type="SMART" id="SM00982">
    <property type="entry name" value="TRCF"/>
    <property type="match status" value="1"/>
</dbReference>
<evidence type="ECO:0000256" key="10">
    <source>
        <dbReference type="ARBA" id="ARBA00061104"/>
    </source>
</evidence>
<evidence type="ECO:0000256" key="11">
    <source>
        <dbReference type="ARBA" id="ARBA00061399"/>
    </source>
</evidence>
<dbReference type="Gene3D" id="2.40.10.170">
    <property type="match status" value="1"/>
</dbReference>
<dbReference type="PATRIC" id="fig|1450449.3.peg.766"/>
<comment type="similarity">
    <text evidence="11 13">In the C-terminal section; belongs to the helicase family. RecG subfamily.</text>
</comment>
<dbReference type="CDD" id="cd18810">
    <property type="entry name" value="SF2_C_TRCF"/>
    <property type="match status" value="1"/>
</dbReference>
<comment type="caution">
    <text evidence="16">The sequence shown here is derived from an EMBL/GenBank/DDBJ whole genome shotgun (WGS) entry which is preliminary data.</text>
</comment>
<dbReference type="FunFam" id="3.40.50.300:FF:000300">
    <property type="entry name" value="Transcription-repair-coupling factor"/>
    <property type="match status" value="1"/>
</dbReference>
<evidence type="ECO:0000256" key="2">
    <source>
        <dbReference type="ARBA" id="ARBA00022490"/>
    </source>
</evidence>
<dbReference type="SUPFAM" id="SSF143517">
    <property type="entry name" value="TRCF domain-like"/>
    <property type="match status" value="1"/>
</dbReference>
<dbReference type="Pfam" id="PF03461">
    <property type="entry name" value="TRCF"/>
    <property type="match status" value="1"/>
</dbReference>
<dbReference type="PANTHER" id="PTHR47964">
    <property type="entry name" value="ATP-DEPENDENT DNA HELICASE HOMOLOG RECG, CHLOROPLASTIC"/>
    <property type="match status" value="1"/>
</dbReference>
<dbReference type="CDD" id="cd17991">
    <property type="entry name" value="DEXHc_TRCF"/>
    <property type="match status" value="1"/>
</dbReference>
<proteinExistence type="inferred from homology"/>
<evidence type="ECO:0000256" key="6">
    <source>
        <dbReference type="ARBA" id="ARBA00022806"/>
    </source>
</evidence>
<name>A0A011ND00_9PAST</name>
<dbReference type="InterPro" id="IPR047112">
    <property type="entry name" value="RecG/Mfd"/>
</dbReference>
<dbReference type="GO" id="GO:0003684">
    <property type="term" value="F:damaged DNA binding"/>
    <property type="evidence" value="ECO:0007669"/>
    <property type="project" value="InterPro"/>
</dbReference>
<evidence type="ECO:0000256" key="7">
    <source>
        <dbReference type="ARBA" id="ARBA00022840"/>
    </source>
</evidence>
<dbReference type="GO" id="GO:0000716">
    <property type="term" value="P:transcription-coupled nucleotide-excision repair, DNA damage recognition"/>
    <property type="evidence" value="ECO:0007669"/>
    <property type="project" value="UniProtKB-UniRule"/>
</dbReference>
<dbReference type="SUPFAM" id="SSF141259">
    <property type="entry name" value="CarD-like"/>
    <property type="match status" value="1"/>
</dbReference>
<sequence length="1149" mass="129474">MSLLTMNLPETGTQFQDHQTLGNLVGHSDTLAISQAAQQFNGLTVVVTPDTRTALRLEKALPQFAALPVQLFPDWETLPYDNFSPHQDIISARLSALFELQQGRKQIFLLPINTLMQKVCPPSYLANNVLLIKKGDRFSIQNLRLQLENAGYRAVDQVLEYGEYAVRGAILDLYPMGAETPFRLDFFDDEIDSIRTFDVDSQRTKAEIAEINLLPAHEFPTDSNGIEHFRAKFRETFGEIRREPEHIYQQVSKGILNAGIEYWQPLFFAEMASLFDYLPPNTLFITYADIQQKAEQFQQDTQNRFESRRVDPMRPLLPPSELWFAIDEVNRWLKGYPRLTITAEKIRKSAAKMNANVASLPDLAIQSGAKDPFTAFQQFRQKFKGDILFSVESEGRRETLLDLLSPLGVKPKQILQISDEIEPLALMISNLDQGFVIETSGRHLAIICETDLLGEKLQQKRSEKNRKTVNPDTLIRNLAELKIGQAVVHLENGVGRYGGLTVLDAGGMKAEYLVLHYANDAKLYVPVASLHLISRYIGGADETAPLHKLGSEAWAKTRQRAAEKIRDVAAELLDVYAKRESQTGFAFAYDKAEFDRFSATFPYEETDDQKMAINAVISDMCQAKAMDRLVCGDVGFGKTEVAIRATFLAVMNHKQVAILAPTTLLAQQHFENFKDRFANYPVNVEVLSRFKTAKEQKAILEKVAEGKVDILVGTHKLLQDDVAFRDLGLLVIDEEHRFGVRQKEKIKQLRANVDILTLTATPIPRTLNMALNGMRDLSIIASPPARRLSIKTFVRQSDEAVIREAILREILRGGQVYYLHNDVATIENCAEKLSQLVPEARVVIGHGQMRERELERVMSDFYHQRFNLLVCSTIIETGIDVPTANTIIIERADKFGLAQLHQLRGRVGRSHHQAYAYMLTPHPKTLTKDAEQRLEAMSTIDNLGAGFALATHDLEIRGAGELLGSEQSGQIESIGFSLYMDLLENAVKALQEGREPSLDEITQNQVEIELRVPALLPDDYLPDVNMRLSFYKRIASSESLDQLKDLKVELIDRFGLLPEATKNLFAITQLRLAAQPLGLKKIDAGIHGGYLEFKPTAQPDPMKFIALIQKQPAVYSFEGAVKFKFRLPLEENSKRLEFVENLLKEIVGG</sequence>
<dbReference type="STRING" id="1122190.GCA_000621105_01421"/>
<keyword evidence="3 13" id="KW-0547">Nucleotide-binding</keyword>
<evidence type="ECO:0000259" key="15">
    <source>
        <dbReference type="PROSITE" id="PS51194"/>
    </source>
</evidence>
<evidence type="ECO:0000313" key="17">
    <source>
        <dbReference type="Proteomes" id="UP000054123"/>
    </source>
</evidence>
<dbReference type="GO" id="GO:0005524">
    <property type="term" value="F:ATP binding"/>
    <property type="evidence" value="ECO:0007669"/>
    <property type="project" value="UniProtKB-UniRule"/>
</dbReference>
<dbReference type="InterPro" id="IPR011545">
    <property type="entry name" value="DEAD/DEAH_box_helicase_dom"/>
</dbReference>
<reference evidence="16 17" key="1">
    <citation type="journal article" date="2014" name="Genome Announc.">
        <title>Genome Sequence of a Presumptive Mannheimia haemolytica Strain with an A1/A6-Cross-Reactive Serotype from a White-Tailed Deer (Odocoileus virginianus).</title>
        <authorList>
            <person name="Lawrence P.K."/>
            <person name="Bey R.F."/>
            <person name="Wiener B."/>
            <person name="Kittichotirat W."/>
            <person name="Bumgarner R.E."/>
        </authorList>
    </citation>
    <scope>NUCLEOTIDE SEQUENCE [LARGE SCALE GENOMIC DNA]</scope>
    <source>
        <strain evidence="16 17">PKL10</strain>
    </source>
</reference>
<dbReference type="NCBIfam" id="NF007966">
    <property type="entry name" value="PRK10689.1"/>
    <property type="match status" value="1"/>
</dbReference>
<dbReference type="EMBL" id="JANJ01000003">
    <property type="protein sequence ID" value="EXI62422.1"/>
    <property type="molecule type" value="Genomic_DNA"/>
</dbReference>
<dbReference type="Gene3D" id="3.40.50.11180">
    <property type="match status" value="1"/>
</dbReference>
<dbReference type="FunFam" id="3.40.50.300:FF:000546">
    <property type="entry name" value="Transcription-repair-coupling factor"/>
    <property type="match status" value="1"/>
</dbReference>
<dbReference type="AlphaFoldDB" id="A0A011ND00"/>
<dbReference type="EC" id="3.6.4.-" evidence="13"/>
<organism evidence="16 17">
    <name type="scientific">Mannheimia granulomatis</name>
    <dbReference type="NCBI Taxonomy" id="85402"/>
    <lineage>
        <taxon>Bacteria</taxon>
        <taxon>Pseudomonadati</taxon>
        <taxon>Pseudomonadota</taxon>
        <taxon>Gammaproteobacteria</taxon>
        <taxon>Pasteurellales</taxon>
        <taxon>Pasteurellaceae</taxon>
        <taxon>Mannheimia</taxon>
    </lineage>
</organism>
<dbReference type="InterPro" id="IPR037235">
    <property type="entry name" value="TRCF-like_C_D7"/>
</dbReference>
<dbReference type="InterPro" id="IPR048635">
    <property type="entry name" value="MFD_D3"/>
</dbReference>
<dbReference type="Pfam" id="PF00270">
    <property type="entry name" value="DEAD"/>
    <property type="match status" value="1"/>
</dbReference>
<dbReference type="SUPFAM" id="SSF52540">
    <property type="entry name" value="P-loop containing nucleoside triphosphate hydrolases"/>
    <property type="match status" value="4"/>
</dbReference>
<evidence type="ECO:0000256" key="3">
    <source>
        <dbReference type="ARBA" id="ARBA00022741"/>
    </source>
</evidence>
<dbReference type="GO" id="GO:0016787">
    <property type="term" value="F:hydrolase activity"/>
    <property type="evidence" value="ECO:0007669"/>
    <property type="project" value="UniProtKB-KW"/>
</dbReference>
<accession>A0A011ND00</accession>
<dbReference type="PROSITE" id="PS51194">
    <property type="entry name" value="HELICASE_CTER"/>
    <property type="match status" value="1"/>
</dbReference>
<keyword evidence="5 13" id="KW-0378">Hydrolase</keyword>
<evidence type="ECO:0000256" key="4">
    <source>
        <dbReference type="ARBA" id="ARBA00022763"/>
    </source>
</evidence>
<dbReference type="Pfam" id="PF17757">
    <property type="entry name" value="UvrB_inter"/>
    <property type="match status" value="1"/>
</dbReference>
<feature type="domain" description="Helicase C-terminal" evidence="15">
    <location>
        <begin position="801"/>
        <end position="955"/>
    </location>
</feature>
<dbReference type="GO" id="GO:0006355">
    <property type="term" value="P:regulation of DNA-templated transcription"/>
    <property type="evidence" value="ECO:0007669"/>
    <property type="project" value="UniProtKB-UniRule"/>
</dbReference>
<evidence type="ECO:0000256" key="8">
    <source>
        <dbReference type="ARBA" id="ARBA00023125"/>
    </source>
</evidence>
<evidence type="ECO:0000256" key="1">
    <source>
        <dbReference type="ARBA" id="ARBA00004496"/>
    </source>
</evidence>
<dbReference type="PANTHER" id="PTHR47964:SF1">
    <property type="entry name" value="ATP-DEPENDENT DNA HELICASE HOMOLOG RECG, CHLOROPLASTIC"/>
    <property type="match status" value="1"/>
</dbReference>
<evidence type="ECO:0000256" key="13">
    <source>
        <dbReference type="HAMAP-Rule" id="MF_00969"/>
    </source>
</evidence>
<evidence type="ECO:0000256" key="5">
    <source>
        <dbReference type="ARBA" id="ARBA00022801"/>
    </source>
</evidence>
<evidence type="ECO:0000256" key="12">
    <source>
        <dbReference type="ARBA" id="ARBA00070128"/>
    </source>
</evidence>
<keyword evidence="8 13" id="KW-0238">DNA-binding</keyword>
<dbReference type="SMART" id="SM01058">
    <property type="entry name" value="CarD_TRCF"/>
    <property type="match status" value="1"/>
</dbReference>
<comment type="function">
    <text evidence="13">Couples transcription and DNA repair by recognizing RNA polymerase (RNAP) stalled at DNA lesions. Mediates ATP-dependent release of RNAP and its truncated transcript from the DNA, and recruitment of nucleotide excision repair machinery to the damaged site.</text>
</comment>
<dbReference type="Pfam" id="PF00271">
    <property type="entry name" value="Helicase_C"/>
    <property type="match status" value="1"/>
</dbReference>
<dbReference type="SMART" id="SM00490">
    <property type="entry name" value="HELICc"/>
    <property type="match status" value="1"/>
</dbReference>
<dbReference type="OrthoDB" id="9804325at2"/>
<dbReference type="Pfam" id="PF21132">
    <property type="entry name" value="MFD_D3"/>
    <property type="match status" value="1"/>
</dbReference>
<dbReference type="InterPro" id="IPR004576">
    <property type="entry name" value="Mfd"/>
</dbReference>
<dbReference type="Proteomes" id="UP000054123">
    <property type="component" value="Unassembled WGS sequence"/>
</dbReference>
<dbReference type="RefSeq" id="WP_042802117.1">
    <property type="nucleotide sequence ID" value="NZ_AVSP01000013.1"/>
</dbReference>
<dbReference type="NCBIfam" id="TIGR00580">
    <property type="entry name" value="mfd"/>
    <property type="match status" value="1"/>
</dbReference>
<keyword evidence="7 13" id="KW-0067">ATP-binding</keyword>
<dbReference type="Pfam" id="PF02559">
    <property type="entry name" value="CarD_TRCF_RID"/>
    <property type="match status" value="1"/>
</dbReference>
<dbReference type="InterPro" id="IPR003711">
    <property type="entry name" value="CarD-like/TRCF_RID"/>
</dbReference>
<dbReference type="Gene3D" id="3.40.50.300">
    <property type="entry name" value="P-loop containing nucleotide triphosphate hydrolases"/>
    <property type="match status" value="2"/>
</dbReference>
<comment type="subcellular location">
    <subcellularLocation>
        <location evidence="1 13">Cytoplasm</location>
    </subcellularLocation>
</comment>
<dbReference type="InterPro" id="IPR027417">
    <property type="entry name" value="P-loop_NTPase"/>
</dbReference>
<dbReference type="InterPro" id="IPR014001">
    <property type="entry name" value="Helicase_ATP-bd"/>
</dbReference>
<dbReference type="InterPro" id="IPR041471">
    <property type="entry name" value="UvrB_inter"/>
</dbReference>
<dbReference type="InterPro" id="IPR005118">
    <property type="entry name" value="TRCF_C"/>
</dbReference>
<feature type="domain" description="Helicase ATP-binding" evidence="14">
    <location>
        <begin position="619"/>
        <end position="780"/>
    </location>
</feature>
<dbReference type="InterPro" id="IPR001650">
    <property type="entry name" value="Helicase_C-like"/>
</dbReference>
<keyword evidence="4 13" id="KW-0227">DNA damage</keyword>
<evidence type="ECO:0000256" key="9">
    <source>
        <dbReference type="ARBA" id="ARBA00023204"/>
    </source>
</evidence>
<gene>
    <name evidence="13" type="primary">mfd</name>
    <name evidence="16" type="ORF">AK33_03985</name>
</gene>
<dbReference type="Gene3D" id="3.40.50.11140">
    <property type="match status" value="1"/>
</dbReference>
<dbReference type="HAMAP" id="MF_00969">
    <property type="entry name" value="TRCF"/>
    <property type="match status" value="1"/>
</dbReference>
<evidence type="ECO:0000313" key="16">
    <source>
        <dbReference type="EMBL" id="EXI62422.1"/>
    </source>
</evidence>
<evidence type="ECO:0000259" key="14">
    <source>
        <dbReference type="PROSITE" id="PS51192"/>
    </source>
</evidence>
<dbReference type="SMART" id="SM00487">
    <property type="entry name" value="DEXDc"/>
    <property type="match status" value="1"/>
</dbReference>
<keyword evidence="6" id="KW-0347">Helicase</keyword>